<gene>
    <name evidence="2" type="ORF">TICRE_21660</name>
</gene>
<keyword evidence="1" id="KW-1133">Transmembrane helix</keyword>
<feature type="transmembrane region" description="Helical" evidence="1">
    <location>
        <begin position="320"/>
        <end position="339"/>
    </location>
</feature>
<proteinExistence type="predicted"/>
<evidence type="ECO:0008006" key="4">
    <source>
        <dbReference type="Google" id="ProtNLM"/>
    </source>
</evidence>
<dbReference type="PANTHER" id="PTHR31610:SF0">
    <property type="entry name" value="SLC26A_SULP TRANSPORTER DOMAIN-CONTAINING PROTEIN"/>
    <property type="match status" value="1"/>
</dbReference>
<keyword evidence="3" id="KW-1185">Reference proteome</keyword>
<keyword evidence="1" id="KW-0812">Transmembrane</keyword>
<organism evidence="2 3">
    <name type="scientific">Tissierella creatinophila DSM 6911</name>
    <dbReference type="NCBI Taxonomy" id="1123403"/>
    <lineage>
        <taxon>Bacteria</taxon>
        <taxon>Bacillati</taxon>
        <taxon>Bacillota</taxon>
        <taxon>Tissierellia</taxon>
        <taxon>Tissierellales</taxon>
        <taxon>Tissierellaceae</taxon>
        <taxon>Tissierella</taxon>
    </lineage>
</organism>
<dbReference type="AlphaFoldDB" id="A0A1U7M3G7"/>
<feature type="transmembrane region" description="Helical" evidence="1">
    <location>
        <begin position="481"/>
        <end position="498"/>
    </location>
</feature>
<protein>
    <recommendedName>
        <fullName evidence="4">Xanthine permease</fullName>
    </recommendedName>
</protein>
<feature type="transmembrane region" description="Helical" evidence="1">
    <location>
        <begin position="194"/>
        <end position="216"/>
    </location>
</feature>
<feature type="transmembrane region" description="Helical" evidence="1">
    <location>
        <begin position="50"/>
        <end position="70"/>
    </location>
</feature>
<reference evidence="2 3" key="1">
    <citation type="submission" date="2016-02" db="EMBL/GenBank/DDBJ databases">
        <title>Genome sequence of Tissierella creatinophila DSM 6911.</title>
        <authorList>
            <person name="Poehlein A."/>
            <person name="Daniel R."/>
        </authorList>
    </citation>
    <scope>NUCLEOTIDE SEQUENCE [LARGE SCALE GENOMIC DNA]</scope>
    <source>
        <strain evidence="2 3">DSM 6911</strain>
    </source>
</reference>
<evidence type="ECO:0000256" key="1">
    <source>
        <dbReference type="SAM" id="Phobius"/>
    </source>
</evidence>
<sequence length="509" mass="54895">MENNKPKLWHKSDINGFFGLFTNNLTNILVMASLLTVSIGMPGWIVFGRILPAVGLSIFLSGIYYTWMGYKLAVKEKRDDVTALPSGTSVPHMFLIAFLIMGPVYWDTGDAQLAWYAGLAWCFIEGLVELFGSIIGPKLRDTIPRVAMLSALAGVSITFIAMNPAMQTFRIPYIGLVSFVIILLGWFGNMKMPFNIPVGLFAIIIGTIIGWTSGYMDYDSLISSFSSVKPSYARFSISNIVKGLKYAAPYLTAAIPLGVYNFFETMDNVESASIAGDHYGVRETLIADGATSIIASLFGSPFPTAVFIGHPGWKSTGARIGYTFVMGLVILIITWLNLITLLSNLIPLVAIVPILLYIGIMIGTQAFTAVDGKYAPAVLLGIIPWIANWSQGNIDNALGLAGKSAEQIGFDKLAVAGLEYGGMLTLGAGAILVSMIWSSLCVYIIDKELNKGIVVVLVAAGLTFFGIIHTSSIGIGNANDVVIAYLMVAALLFIMGKTQNNDLNIKKQL</sequence>
<evidence type="ECO:0000313" key="3">
    <source>
        <dbReference type="Proteomes" id="UP000186112"/>
    </source>
</evidence>
<feature type="transmembrane region" description="Helical" evidence="1">
    <location>
        <begin position="289"/>
        <end position="308"/>
    </location>
</feature>
<feature type="transmembrane region" description="Helical" evidence="1">
    <location>
        <begin position="452"/>
        <end position="475"/>
    </location>
</feature>
<accession>A0A1U7M3G7</accession>
<dbReference type="EMBL" id="LTDM01000059">
    <property type="protein sequence ID" value="OLS01790.1"/>
    <property type="molecule type" value="Genomic_DNA"/>
</dbReference>
<feature type="transmembrane region" description="Helical" evidence="1">
    <location>
        <begin position="21"/>
        <end position="44"/>
    </location>
</feature>
<feature type="transmembrane region" description="Helical" evidence="1">
    <location>
        <begin position="113"/>
        <end position="134"/>
    </location>
</feature>
<comment type="caution">
    <text evidence="2">The sequence shown here is derived from an EMBL/GenBank/DDBJ whole genome shotgun (WGS) entry which is preliminary data.</text>
</comment>
<dbReference type="Proteomes" id="UP000186112">
    <property type="component" value="Unassembled WGS sequence"/>
</dbReference>
<evidence type="ECO:0000313" key="2">
    <source>
        <dbReference type="EMBL" id="OLS01790.1"/>
    </source>
</evidence>
<feature type="transmembrane region" description="Helical" evidence="1">
    <location>
        <begin position="171"/>
        <end position="187"/>
    </location>
</feature>
<keyword evidence="1" id="KW-0472">Membrane</keyword>
<dbReference type="PANTHER" id="PTHR31610">
    <property type="entry name" value="SLR0360 PROTEIN"/>
    <property type="match status" value="1"/>
</dbReference>
<feature type="transmembrane region" description="Helical" evidence="1">
    <location>
        <begin position="420"/>
        <end position="445"/>
    </location>
</feature>
<feature type="transmembrane region" description="Helical" evidence="1">
    <location>
        <begin position="146"/>
        <end position="165"/>
    </location>
</feature>
<feature type="transmembrane region" description="Helical" evidence="1">
    <location>
        <begin position="345"/>
        <end position="362"/>
    </location>
</feature>
<dbReference type="RefSeq" id="WP_075727935.1">
    <property type="nucleotide sequence ID" value="NZ_LTDM01000059.1"/>
</dbReference>
<name>A0A1U7M3G7_TISCR</name>
<feature type="transmembrane region" description="Helical" evidence="1">
    <location>
        <begin position="82"/>
        <end position="101"/>
    </location>
</feature>